<keyword evidence="3" id="KW-0808">Transferase</keyword>
<dbReference type="GO" id="GO:0046922">
    <property type="term" value="F:peptide-O-fucosyltransferase activity"/>
    <property type="evidence" value="ECO:0007669"/>
    <property type="project" value="InterPro"/>
</dbReference>
<evidence type="ECO:0000256" key="4">
    <source>
        <dbReference type="ARBA" id="ARBA00022824"/>
    </source>
</evidence>
<proteinExistence type="inferred from homology"/>
<reference evidence="10" key="1">
    <citation type="submission" date="2021-01" db="EMBL/GenBank/DDBJ databases">
        <authorList>
            <person name="Corre E."/>
            <person name="Pelletier E."/>
            <person name="Niang G."/>
            <person name="Scheremetjew M."/>
            <person name="Finn R."/>
            <person name="Kale V."/>
            <person name="Holt S."/>
            <person name="Cochrane G."/>
            <person name="Meng A."/>
            <person name="Brown T."/>
            <person name="Cohen L."/>
        </authorList>
    </citation>
    <scope>NUCLEOTIDE SEQUENCE</scope>
    <source>
        <strain evidence="10">NY070348D</strain>
    </source>
</reference>
<dbReference type="EMBL" id="HBHK01013163">
    <property type="protein sequence ID" value="CAD9683998.1"/>
    <property type="molecule type" value="Transcribed_RNA"/>
</dbReference>
<keyword evidence="4" id="KW-0256">Endoplasmic reticulum</keyword>
<evidence type="ECO:0000256" key="3">
    <source>
        <dbReference type="ARBA" id="ARBA00022679"/>
    </source>
</evidence>
<organism evidence="10">
    <name type="scientific">Mucochytrium quahogii</name>
    <dbReference type="NCBI Taxonomy" id="96639"/>
    <lineage>
        <taxon>Eukaryota</taxon>
        <taxon>Sar</taxon>
        <taxon>Stramenopiles</taxon>
        <taxon>Bigyra</taxon>
        <taxon>Labyrinthulomycetes</taxon>
        <taxon>Thraustochytrida</taxon>
        <taxon>Thraustochytriidae</taxon>
        <taxon>Mucochytrium</taxon>
    </lineage>
</organism>
<dbReference type="GO" id="GO:0005783">
    <property type="term" value="C:endoplasmic reticulum"/>
    <property type="evidence" value="ECO:0007669"/>
    <property type="project" value="UniProtKB-SubCell"/>
</dbReference>
<evidence type="ECO:0000256" key="7">
    <source>
        <dbReference type="ARBA" id="ARBA00025803"/>
    </source>
</evidence>
<dbReference type="Gene3D" id="3.40.50.11350">
    <property type="match status" value="1"/>
</dbReference>
<keyword evidence="6" id="KW-0119">Carbohydrate metabolism</keyword>
<dbReference type="AlphaFoldDB" id="A0A7S2RY20"/>
<evidence type="ECO:0000313" key="10">
    <source>
        <dbReference type="EMBL" id="CAD9683998.1"/>
    </source>
</evidence>
<dbReference type="PANTHER" id="PTHR13398:SF0">
    <property type="entry name" value="GDP-FUCOSE PROTEIN O-FUCOSYLTRANSFERASE 2"/>
    <property type="match status" value="1"/>
</dbReference>
<dbReference type="GO" id="GO:0006004">
    <property type="term" value="P:fucose metabolic process"/>
    <property type="evidence" value="ECO:0007669"/>
    <property type="project" value="UniProtKB-KW"/>
</dbReference>
<keyword evidence="5" id="KW-0294">Fucose metabolism</keyword>
<comment type="similarity">
    <text evidence="7">Belongs to the glycosyltransferase 68 family.</text>
</comment>
<feature type="compositionally biased region" description="Basic and acidic residues" evidence="9">
    <location>
        <begin position="59"/>
        <end position="77"/>
    </location>
</feature>
<dbReference type="InterPro" id="IPR019378">
    <property type="entry name" value="GDP-Fuc_O-FucTrfase"/>
</dbReference>
<comment type="pathway">
    <text evidence="2">Protein modification; protein glycosylation.</text>
</comment>
<sequence length="513" mass="59419">MNSRETHFILLCLLGCAVFVRMFLVNSRVEFTVGVDINHQVPPKTPLNRTDMPQSIPKLTEEQKREQKKKREQEWEEQERRKDAILKGVKPLTILLTKDVIRTIEKASEAADQYYRRIEFSETPDLVHPQLKDTLVESFFTKGHWFRPGTKYFVYQPSGGMSNQRIILREAFLAAKALNRTLVVPPVGAHTSMFYNYNGLDYLRTIDPFDVFDKKRLETGVSVLGLSNCILRRFVETNENKYGQSWLRVERDRKGSFKQLTTESLISDFGDVKQDVIFFAKYSMWKGFRFKVSEYDIADRYILLHPEMRRVARIASEKLFDNQKFSAVHIRFEDRNVQYLTDVLGPATSFVRRLIKYQVLADSSNLYVATQPSKIGNAYFNAFTKAGFNLTYSNSLLEVPEVVQFMKRFASTDIYISALGLVEQLVCARGNFFLGTGFSTFSWFIRMKRNSPLLFYDESLVPGKPVPPNATLEDVRELFSLEKTLTSTQQREAQLILRHSNCSRNYVSVKLCQ</sequence>
<feature type="region of interest" description="Disordered" evidence="9">
    <location>
        <begin position="40"/>
        <end position="77"/>
    </location>
</feature>
<evidence type="ECO:0000256" key="1">
    <source>
        <dbReference type="ARBA" id="ARBA00004240"/>
    </source>
</evidence>
<evidence type="ECO:0000256" key="9">
    <source>
        <dbReference type="SAM" id="MobiDB-lite"/>
    </source>
</evidence>
<gene>
    <name evidence="10" type="ORF">QSP1433_LOCUS8273</name>
</gene>
<dbReference type="Pfam" id="PF10250">
    <property type="entry name" value="O-FucT"/>
    <property type="match status" value="1"/>
</dbReference>
<accession>A0A7S2RY20</accession>
<comment type="subcellular location">
    <subcellularLocation>
        <location evidence="1">Endoplasmic reticulum</location>
    </subcellularLocation>
</comment>
<name>A0A7S2RY20_9STRA</name>
<dbReference type="PANTHER" id="PTHR13398">
    <property type="entry name" value="GDP-FUCOSE PROTEIN O-FUCOSYLTRANSFERASE 2"/>
    <property type="match status" value="1"/>
</dbReference>
<evidence type="ECO:0000256" key="2">
    <source>
        <dbReference type="ARBA" id="ARBA00004922"/>
    </source>
</evidence>
<evidence type="ECO:0000256" key="5">
    <source>
        <dbReference type="ARBA" id="ARBA00023253"/>
    </source>
</evidence>
<evidence type="ECO:0000256" key="8">
    <source>
        <dbReference type="ARBA" id="ARBA00026232"/>
    </source>
</evidence>
<protein>
    <recommendedName>
        <fullName evidence="8">GDP-fucose protein O-fucosyltransferase 2</fullName>
    </recommendedName>
</protein>
<dbReference type="CDD" id="cd11296">
    <property type="entry name" value="O-FucT_like"/>
    <property type="match status" value="1"/>
</dbReference>
<dbReference type="InterPro" id="IPR045130">
    <property type="entry name" value="OFUT2-like"/>
</dbReference>
<evidence type="ECO:0000256" key="6">
    <source>
        <dbReference type="ARBA" id="ARBA00023277"/>
    </source>
</evidence>